<reference evidence="12" key="1">
    <citation type="journal article" date="2022" name="Nat. Microbiol.">
        <title>Unique mobile elements and scalable gene flow at the prokaryote-eukaryote boundary revealed by circularized Asgard archaea genomes.</title>
        <authorList>
            <person name="Wu F."/>
            <person name="Speth D.R."/>
            <person name="Philosof A."/>
            <person name="Cremiere A."/>
            <person name="Narayanan A."/>
            <person name="Barco R.A."/>
            <person name="Connon S.A."/>
            <person name="Amend J.P."/>
            <person name="Antoshechkin I.A."/>
            <person name="Orphan V.J."/>
        </authorList>
    </citation>
    <scope>NUCLEOTIDE SEQUENCE</scope>
    <source>
        <strain evidence="12">PR6</strain>
    </source>
</reference>
<dbReference type="InterPro" id="IPR011896">
    <property type="entry name" value="OFOB"/>
</dbReference>
<name>A0A9Y1BRW6_9ARCH</name>
<evidence type="ECO:0000259" key="11">
    <source>
        <dbReference type="Pfam" id="PF12367"/>
    </source>
</evidence>
<dbReference type="GO" id="GO:0044272">
    <property type="term" value="P:sulfur compound biosynthetic process"/>
    <property type="evidence" value="ECO:0007669"/>
    <property type="project" value="UniProtKB-ARBA"/>
</dbReference>
<comment type="cofactor">
    <cofactor evidence="2">
        <name>thiamine diphosphate</name>
        <dbReference type="ChEBI" id="CHEBI:58937"/>
    </cofactor>
</comment>
<dbReference type="InterPro" id="IPR051457">
    <property type="entry name" value="2-oxoacid:Fd_oxidoreductase"/>
</dbReference>
<dbReference type="GO" id="GO:0046872">
    <property type="term" value="F:metal ion binding"/>
    <property type="evidence" value="ECO:0007669"/>
    <property type="project" value="UniProtKB-KW"/>
</dbReference>
<dbReference type="NCBIfam" id="TIGR02177">
    <property type="entry name" value="PorB_KorB"/>
    <property type="match status" value="1"/>
</dbReference>
<dbReference type="InterPro" id="IPR011766">
    <property type="entry name" value="TPP_enzyme_TPP-bd"/>
</dbReference>
<dbReference type="SUPFAM" id="SSF52518">
    <property type="entry name" value="Thiamin diphosphate-binding fold (THDP-binding)"/>
    <property type="match status" value="1"/>
</dbReference>
<dbReference type="InterPro" id="IPR032686">
    <property type="entry name" value="PFO_beta_C"/>
</dbReference>
<dbReference type="EMBL" id="CP084167">
    <property type="protein sequence ID" value="UJG44019.1"/>
    <property type="molecule type" value="Genomic_DNA"/>
</dbReference>
<feature type="domain" description="Thiamine pyrophosphate enzyme TPP-binding" evidence="10">
    <location>
        <begin position="52"/>
        <end position="199"/>
    </location>
</feature>
<gene>
    <name evidence="12" type="ORF">K9W46_02280</name>
</gene>
<keyword evidence="9" id="KW-0786">Thiamine pyrophosphate</keyword>
<organism evidence="12">
    <name type="scientific">Candidatus Heimdallarchaeum endolithica</name>
    <dbReference type="NCBI Taxonomy" id="2876572"/>
    <lineage>
        <taxon>Archaea</taxon>
        <taxon>Promethearchaeati</taxon>
        <taxon>Candidatus Heimdallarchaeota</taxon>
        <taxon>Candidatus Heimdallarchaeia (ex Rinke et al. 2021) (nom. nud.)</taxon>
        <taxon>Candidatus Heimdallarchaeales</taxon>
        <taxon>Candidatus Heimdallarchaeaceae</taxon>
        <taxon>Candidatus Heimdallarchaeum</taxon>
    </lineage>
</organism>
<protein>
    <submittedName>
        <fullName evidence="12">2-oxoacid:ferredoxin oxidoreductase subunit beta</fullName>
    </submittedName>
</protein>
<dbReference type="CDD" id="cd03375">
    <property type="entry name" value="TPP_OGFOR"/>
    <property type="match status" value="1"/>
</dbReference>
<dbReference type="Gene3D" id="3.40.50.970">
    <property type="match status" value="1"/>
</dbReference>
<evidence type="ECO:0000256" key="1">
    <source>
        <dbReference type="ARBA" id="ARBA00001946"/>
    </source>
</evidence>
<evidence type="ECO:0000256" key="5">
    <source>
        <dbReference type="ARBA" id="ARBA00022842"/>
    </source>
</evidence>
<accession>A0A9Y1BRW6</accession>
<evidence type="ECO:0000256" key="4">
    <source>
        <dbReference type="ARBA" id="ARBA00022723"/>
    </source>
</evidence>
<dbReference type="Pfam" id="PF02775">
    <property type="entry name" value="TPP_enzyme_C"/>
    <property type="match status" value="1"/>
</dbReference>
<dbReference type="GO" id="GO:0045333">
    <property type="term" value="P:cellular respiration"/>
    <property type="evidence" value="ECO:0007669"/>
    <property type="project" value="UniProtKB-ARBA"/>
</dbReference>
<dbReference type="GO" id="GO:0051536">
    <property type="term" value="F:iron-sulfur cluster binding"/>
    <property type="evidence" value="ECO:0007669"/>
    <property type="project" value="UniProtKB-KW"/>
</dbReference>
<keyword evidence="5" id="KW-0460">Magnesium</keyword>
<comment type="cofactor">
    <cofactor evidence="1">
        <name>Mg(2+)</name>
        <dbReference type="ChEBI" id="CHEBI:18420"/>
    </cofactor>
</comment>
<dbReference type="NCBIfam" id="NF008820">
    <property type="entry name" value="PRK11866.1"/>
    <property type="match status" value="1"/>
</dbReference>
<dbReference type="PANTHER" id="PTHR48084">
    <property type="entry name" value="2-OXOGLUTARATE OXIDOREDUCTASE SUBUNIT KORB-RELATED"/>
    <property type="match status" value="1"/>
</dbReference>
<evidence type="ECO:0000256" key="6">
    <source>
        <dbReference type="ARBA" id="ARBA00023002"/>
    </source>
</evidence>
<keyword evidence="6" id="KW-0560">Oxidoreductase</keyword>
<sequence length="295" mass="32962">MTERKYKADDYKSDFRPTWCPGCGNFAQWRAIRAALAELEIPPENVVLASGIGCSSHMPNFLNVYGMQTVHGRGIPVATGVRLANPKLTVLVYGGDGDIYGIGGNHFLHACRRNVDIITIVSNNFIYGLTTGQASPTSPVGTLTKTTPRGSIENPLNPVSLAISAGATFVARGFSGDAKHLQYIFKEAIQHRGFAFVDVFSPCITFNKNQTFDFFRARIYKIEETEHDKEDFHAALDLANQRFVRDHLPIGIFYQIENKTTYEERDFALNQGYIPAHEELGLSDEQIEIITKEFY</sequence>
<keyword evidence="4" id="KW-0479">Metal-binding</keyword>
<dbReference type="Proteomes" id="UP001200513">
    <property type="component" value="Chromosome"/>
</dbReference>
<dbReference type="InterPro" id="IPR029061">
    <property type="entry name" value="THDP-binding"/>
</dbReference>
<dbReference type="GO" id="GO:0030976">
    <property type="term" value="F:thiamine pyrophosphate binding"/>
    <property type="evidence" value="ECO:0007669"/>
    <property type="project" value="InterPro"/>
</dbReference>
<dbReference type="AlphaFoldDB" id="A0A9Y1BRW6"/>
<evidence type="ECO:0000256" key="3">
    <source>
        <dbReference type="ARBA" id="ARBA00001966"/>
    </source>
</evidence>
<proteinExistence type="predicted"/>
<evidence type="ECO:0000256" key="2">
    <source>
        <dbReference type="ARBA" id="ARBA00001964"/>
    </source>
</evidence>
<dbReference type="GO" id="GO:0006082">
    <property type="term" value="P:organic acid metabolic process"/>
    <property type="evidence" value="ECO:0007669"/>
    <property type="project" value="UniProtKB-ARBA"/>
</dbReference>
<evidence type="ECO:0000256" key="7">
    <source>
        <dbReference type="ARBA" id="ARBA00023004"/>
    </source>
</evidence>
<dbReference type="Pfam" id="PF12367">
    <property type="entry name" value="PFO_beta_C"/>
    <property type="match status" value="1"/>
</dbReference>
<evidence type="ECO:0000259" key="10">
    <source>
        <dbReference type="Pfam" id="PF02775"/>
    </source>
</evidence>
<keyword evidence="7" id="KW-0408">Iron</keyword>
<dbReference type="GO" id="GO:0016625">
    <property type="term" value="F:oxidoreductase activity, acting on the aldehyde or oxo group of donors, iron-sulfur protein as acceptor"/>
    <property type="evidence" value="ECO:0007669"/>
    <property type="project" value="UniProtKB-ARBA"/>
</dbReference>
<evidence type="ECO:0000256" key="9">
    <source>
        <dbReference type="ARBA" id="ARBA00023052"/>
    </source>
</evidence>
<dbReference type="PANTHER" id="PTHR48084:SF4">
    <property type="entry name" value="2-OXOGLUTARATE OXIDOREDUCTASE SUBUNIT KORB"/>
    <property type="match status" value="1"/>
</dbReference>
<evidence type="ECO:0000313" key="12">
    <source>
        <dbReference type="EMBL" id="UJG44019.1"/>
    </source>
</evidence>
<feature type="domain" description="Pyruvate ferredoxin oxidoreductase beta subunit C-terminal" evidence="11">
    <location>
        <begin position="203"/>
        <end position="265"/>
    </location>
</feature>
<comment type="cofactor">
    <cofactor evidence="3">
        <name>[4Fe-4S] cluster</name>
        <dbReference type="ChEBI" id="CHEBI:49883"/>
    </cofactor>
</comment>
<keyword evidence="8" id="KW-0411">Iron-sulfur</keyword>
<evidence type="ECO:0000256" key="8">
    <source>
        <dbReference type="ARBA" id="ARBA00023014"/>
    </source>
</evidence>